<evidence type="ECO:0000256" key="1">
    <source>
        <dbReference type="SAM" id="Coils"/>
    </source>
</evidence>
<dbReference type="Proteomes" id="UP001341840">
    <property type="component" value="Unassembled WGS sequence"/>
</dbReference>
<accession>A0ABU6VQS2</accession>
<name>A0ABU6VQS2_9FABA</name>
<keyword evidence="4" id="KW-1185">Reference proteome</keyword>
<sequence length="276" mass="31585">MEELGKEEGAGQGRADTVQIMEATDEIQGSGEVWEDGVMAMQMEEEEQRRVDEDEQSREIEQEIFRLKAKLERLKGKKTATIEKDNSYSVNQELMGDEGGSRREFEAGNKTIGEILKIMEARVQEEEDKGVETWKEEMVRNDQNIQIIEEVKGFNKGPQLTSSNGNKERQVKRYKAKPSNLYIVELPEDSNDDKVEEKDEQLVEANQQQGLELELYMENALNLKRKWQDHEQLQVEELNANEDAEKGGAEVVKKRRGSKTDGMAEEAGQIMPHPKP</sequence>
<dbReference type="EMBL" id="JASCZI010152063">
    <property type="protein sequence ID" value="MED6175302.1"/>
    <property type="molecule type" value="Genomic_DNA"/>
</dbReference>
<evidence type="ECO:0000313" key="4">
    <source>
        <dbReference type="Proteomes" id="UP001341840"/>
    </source>
</evidence>
<feature type="region of interest" description="Disordered" evidence="2">
    <location>
        <begin position="155"/>
        <end position="174"/>
    </location>
</feature>
<proteinExistence type="predicted"/>
<feature type="compositionally biased region" description="Basic and acidic residues" evidence="2">
    <location>
        <begin position="243"/>
        <end position="252"/>
    </location>
</feature>
<keyword evidence="1" id="KW-0175">Coiled coil</keyword>
<feature type="region of interest" description="Disordered" evidence="2">
    <location>
        <begin position="237"/>
        <end position="276"/>
    </location>
</feature>
<comment type="caution">
    <text evidence="3">The sequence shown here is derived from an EMBL/GenBank/DDBJ whole genome shotgun (WGS) entry which is preliminary data.</text>
</comment>
<evidence type="ECO:0000313" key="3">
    <source>
        <dbReference type="EMBL" id="MED6175302.1"/>
    </source>
</evidence>
<protein>
    <submittedName>
        <fullName evidence="3">Uncharacterized protein</fullName>
    </submittedName>
</protein>
<feature type="coiled-coil region" evidence="1">
    <location>
        <begin position="43"/>
        <end position="77"/>
    </location>
</feature>
<reference evidence="3 4" key="1">
    <citation type="journal article" date="2023" name="Plants (Basel)">
        <title>Bridging the Gap: Combining Genomics and Transcriptomics Approaches to Understand Stylosanthes scabra, an Orphan Legume from the Brazilian Caatinga.</title>
        <authorList>
            <person name="Ferreira-Neto J.R.C."/>
            <person name="da Silva M.D."/>
            <person name="Binneck E."/>
            <person name="de Melo N.F."/>
            <person name="da Silva R.H."/>
            <person name="de Melo A.L.T.M."/>
            <person name="Pandolfi V."/>
            <person name="Bustamante F.O."/>
            <person name="Brasileiro-Vidal A.C."/>
            <person name="Benko-Iseppon A.M."/>
        </authorList>
    </citation>
    <scope>NUCLEOTIDE SEQUENCE [LARGE SCALE GENOMIC DNA]</scope>
    <source>
        <tissue evidence="3">Leaves</tissue>
    </source>
</reference>
<evidence type="ECO:0000256" key="2">
    <source>
        <dbReference type="SAM" id="MobiDB-lite"/>
    </source>
</evidence>
<organism evidence="3 4">
    <name type="scientific">Stylosanthes scabra</name>
    <dbReference type="NCBI Taxonomy" id="79078"/>
    <lineage>
        <taxon>Eukaryota</taxon>
        <taxon>Viridiplantae</taxon>
        <taxon>Streptophyta</taxon>
        <taxon>Embryophyta</taxon>
        <taxon>Tracheophyta</taxon>
        <taxon>Spermatophyta</taxon>
        <taxon>Magnoliopsida</taxon>
        <taxon>eudicotyledons</taxon>
        <taxon>Gunneridae</taxon>
        <taxon>Pentapetalae</taxon>
        <taxon>rosids</taxon>
        <taxon>fabids</taxon>
        <taxon>Fabales</taxon>
        <taxon>Fabaceae</taxon>
        <taxon>Papilionoideae</taxon>
        <taxon>50 kb inversion clade</taxon>
        <taxon>dalbergioids sensu lato</taxon>
        <taxon>Dalbergieae</taxon>
        <taxon>Pterocarpus clade</taxon>
        <taxon>Stylosanthes</taxon>
    </lineage>
</organism>
<gene>
    <name evidence="3" type="ORF">PIB30_077116</name>
</gene>